<sequence length="127" mass="14434">MSPNSWRPYLHGGENDGFINVKLSAIRQSFELILSNPDIKHYIKETGQSLVGGLLALAGKMQTVGFYDIFYESIVLKVLAYHEDIPAILKPTLRTPWISERSKKTTVMFYAWSQIKNNRDCLIVGKT</sequence>
<comment type="caution">
    <text evidence="1">The sequence shown here is derived from an EMBL/GenBank/DDBJ whole genome shotgun (WGS) entry which is preliminary data.</text>
</comment>
<dbReference type="Proteomes" id="UP001157502">
    <property type="component" value="Chromosome 3"/>
</dbReference>
<gene>
    <name evidence="1" type="ORF">DPEC_G00037340</name>
</gene>
<reference evidence="1" key="1">
    <citation type="submission" date="2021-05" db="EMBL/GenBank/DDBJ databases">
        <authorList>
            <person name="Pan Q."/>
            <person name="Jouanno E."/>
            <person name="Zahm M."/>
            <person name="Klopp C."/>
            <person name="Cabau C."/>
            <person name="Louis A."/>
            <person name="Berthelot C."/>
            <person name="Parey E."/>
            <person name="Roest Crollius H."/>
            <person name="Montfort J."/>
            <person name="Robinson-Rechavi M."/>
            <person name="Bouchez O."/>
            <person name="Lampietro C."/>
            <person name="Lopez Roques C."/>
            <person name="Donnadieu C."/>
            <person name="Postlethwait J."/>
            <person name="Bobe J."/>
            <person name="Dillon D."/>
            <person name="Chandos A."/>
            <person name="von Hippel F."/>
            <person name="Guiguen Y."/>
        </authorList>
    </citation>
    <scope>NUCLEOTIDE SEQUENCE</scope>
    <source>
        <strain evidence="1">YG-Jan2019</strain>
    </source>
</reference>
<evidence type="ECO:0000313" key="1">
    <source>
        <dbReference type="EMBL" id="KAJ8014158.1"/>
    </source>
</evidence>
<accession>A0ACC2HDR9</accession>
<protein>
    <submittedName>
        <fullName evidence="1">Uncharacterized protein</fullName>
    </submittedName>
</protein>
<dbReference type="EMBL" id="CM055730">
    <property type="protein sequence ID" value="KAJ8014158.1"/>
    <property type="molecule type" value="Genomic_DNA"/>
</dbReference>
<evidence type="ECO:0000313" key="2">
    <source>
        <dbReference type="Proteomes" id="UP001157502"/>
    </source>
</evidence>
<name>A0ACC2HDR9_DALPE</name>
<keyword evidence="2" id="KW-1185">Reference proteome</keyword>
<proteinExistence type="predicted"/>
<organism evidence="1 2">
    <name type="scientific">Dallia pectoralis</name>
    <name type="common">Alaska blackfish</name>
    <dbReference type="NCBI Taxonomy" id="75939"/>
    <lineage>
        <taxon>Eukaryota</taxon>
        <taxon>Metazoa</taxon>
        <taxon>Chordata</taxon>
        <taxon>Craniata</taxon>
        <taxon>Vertebrata</taxon>
        <taxon>Euteleostomi</taxon>
        <taxon>Actinopterygii</taxon>
        <taxon>Neopterygii</taxon>
        <taxon>Teleostei</taxon>
        <taxon>Protacanthopterygii</taxon>
        <taxon>Esociformes</taxon>
        <taxon>Umbridae</taxon>
        <taxon>Dallia</taxon>
    </lineage>
</organism>